<gene>
    <name evidence="1" type="ORF">KHLLAP_LOCUS10972</name>
</gene>
<comment type="caution">
    <text evidence="1">The sequence shown here is derived from an EMBL/GenBank/DDBJ whole genome shotgun (WGS) entry which is preliminary data.</text>
</comment>
<evidence type="ECO:0000313" key="2">
    <source>
        <dbReference type="Proteomes" id="UP001295740"/>
    </source>
</evidence>
<protein>
    <submittedName>
        <fullName evidence="1">Uu.00g133130.m01.CDS01</fullName>
    </submittedName>
</protein>
<dbReference type="EMBL" id="CAUWAG010000016">
    <property type="protein sequence ID" value="CAJ2510504.1"/>
    <property type="molecule type" value="Genomic_DNA"/>
</dbReference>
<accession>A0AAI8YMN9</accession>
<reference evidence="1" key="1">
    <citation type="submission" date="2023-10" db="EMBL/GenBank/DDBJ databases">
        <authorList>
            <person name="Hackl T."/>
        </authorList>
    </citation>
    <scope>NUCLEOTIDE SEQUENCE</scope>
</reference>
<proteinExistence type="predicted"/>
<name>A0AAI8YMN9_9PEZI</name>
<organism evidence="1 2">
    <name type="scientific">Anthostomella pinea</name>
    <dbReference type="NCBI Taxonomy" id="933095"/>
    <lineage>
        <taxon>Eukaryota</taxon>
        <taxon>Fungi</taxon>
        <taxon>Dikarya</taxon>
        <taxon>Ascomycota</taxon>
        <taxon>Pezizomycotina</taxon>
        <taxon>Sordariomycetes</taxon>
        <taxon>Xylariomycetidae</taxon>
        <taxon>Xylariales</taxon>
        <taxon>Xylariaceae</taxon>
        <taxon>Anthostomella</taxon>
    </lineage>
</organism>
<sequence length="96" mass="10712">MAALDPSKDNKKYVYDTVNADIESEKSLRYTEVEHSVTFQKAIKLHYPAVLWALFINTATILKGMDGGIVGSLVGIEPFKGQYGYLYNDTFTIEAS</sequence>
<dbReference type="Proteomes" id="UP001295740">
    <property type="component" value="Unassembled WGS sequence"/>
</dbReference>
<keyword evidence="2" id="KW-1185">Reference proteome</keyword>
<evidence type="ECO:0000313" key="1">
    <source>
        <dbReference type="EMBL" id="CAJ2510504.1"/>
    </source>
</evidence>
<dbReference type="AlphaFoldDB" id="A0AAI8YMN9"/>